<dbReference type="Proteomes" id="UP001470023">
    <property type="component" value="Unassembled WGS sequence"/>
</dbReference>
<dbReference type="RefSeq" id="WP_352064475.1">
    <property type="nucleotide sequence ID" value="NZ_JBEPAW010000004.1"/>
</dbReference>
<evidence type="ECO:0000313" key="3">
    <source>
        <dbReference type="Proteomes" id="UP001470023"/>
    </source>
</evidence>
<evidence type="ECO:0000313" key="2">
    <source>
        <dbReference type="EMBL" id="MER6431081.1"/>
    </source>
</evidence>
<comment type="caution">
    <text evidence="2">The sequence shown here is derived from an EMBL/GenBank/DDBJ whole genome shotgun (WGS) entry which is preliminary data.</text>
</comment>
<protein>
    <submittedName>
        <fullName evidence="2">Uncharacterized protein</fullName>
    </submittedName>
</protein>
<name>A0ABV1UBI7_9ACTN</name>
<gene>
    <name evidence="2" type="ORF">ABT272_25610</name>
</gene>
<accession>A0ABV1UBI7</accession>
<organism evidence="2 3">
    <name type="scientific">Streptomyces sp. 900105245</name>
    <dbReference type="NCBI Taxonomy" id="3154379"/>
    <lineage>
        <taxon>Bacteria</taxon>
        <taxon>Bacillati</taxon>
        <taxon>Actinomycetota</taxon>
        <taxon>Actinomycetes</taxon>
        <taxon>Kitasatosporales</taxon>
        <taxon>Streptomycetaceae</taxon>
        <taxon>Streptomyces</taxon>
    </lineage>
</organism>
<sequence length="138" mass="15215">MFRSLGLMAGTGRSIAAAAAGAGLDECQTADLLGPAQRVHLLRDTEHGRPTWHDLVHELARERVLGEESETERLTALDRILDHYPQRSARSPRGLRNVPVPGRQRGPGVNVLALRAGLGPRGQVEERRLLPHQLQECR</sequence>
<proteinExistence type="predicted"/>
<evidence type="ECO:0000256" key="1">
    <source>
        <dbReference type="SAM" id="MobiDB-lite"/>
    </source>
</evidence>
<reference evidence="2 3" key="1">
    <citation type="submission" date="2024-06" db="EMBL/GenBank/DDBJ databases">
        <title>The Natural Products Discovery Center: Release of the First 8490 Sequenced Strains for Exploring Actinobacteria Biosynthetic Diversity.</title>
        <authorList>
            <person name="Kalkreuter E."/>
            <person name="Kautsar S.A."/>
            <person name="Yang D."/>
            <person name="Bader C.D."/>
            <person name="Teijaro C.N."/>
            <person name="Fluegel L."/>
            <person name="Davis C.M."/>
            <person name="Simpson J.R."/>
            <person name="Lauterbach L."/>
            <person name="Steele A.D."/>
            <person name="Gui C."/>
            <person name="Meng S."/>
            <person name="Li G."/>
            <person name="Viehrig K."/>
            <person name="Ye F."/>
            <person name="Su P."/>
            <person name="Kiefer A.F."/>
            <person name="Nichols A."/>
            <person name="Cepeda A.J."/>
            <person name="Yan W."/>
            <person name="Fan B."/>
            <person name="Jiang Y."/>
            <person name="Adhikari A."/>
            <person name="Zheng C.-J."/>
            <person name="Schuster L."/>
            <person name="Cowan T.M."/>
            <person name="Smanski M.J."/>
            <person name="Chevrette M.G."/>
            <person name="De Carvalho L.P.S."/>
            <person name="Shen B."/>
        </authorList>
    </citation>
    <scope>NUCLEOTIDE SEQUENCE [LARGE SCALE GENOMIC DNA]</scope>
    <source>
        <strain evidence="2 3">NPDC001166</strain>
    </source>
</reference>
<keyword evidence="3" id="KW-1185">Reference proteome</keyword>
<dbReference type="EMBL" id="JBEPAZ010000025">
    <property type="protein sequence ID" value="MER6431081.1"/>
    <property type="molecule type" value="Genomic_DNA"/>
</dbReference>
<feature type="region of interest" description="Disordered" evidence="1">
    <location>
        <begin position="88"/>
        <end position="107"/>
    </location>
</feature>